<reference evidence="3" key="5">
    <citation type="submission" date="2019-12" db="EMBL/GenBank/DDBJ databases">
        <authorList>
            <person name="Nguyen S.-T."/>
        </authorList>
    </citation>
    <scope>NUCLEOTIDE SEQUENCE</scope>
    <source>
        <strain evidence="3">DMS06669</strain>
    </source>
</reference>
<evidence type="ECO:0000313" key="2">
    <source>
        <dbReference type="EMBL" id="MVM90792.1"/>
    </source>
</evidence>
<dbReference type="EMBL" id="LLFE01000070">
    <property type="protein sequence ID" value="KQD18094.1"/>
    <property type="molecule type" value="Genomic_DNA"/>
</dbReference>
<reference evidence="3 8" key="2">
    <citation type="journal article" date="2017" name="Ann. Clin. Microbiol. Antimicrob.">
        <title>New eight genes identified at the clinical multidrug-resistant Acinetobacter baumannii DMS06669 strain in a Vietnam hospital.</title>
        <authorList>
            <person name="Si-Tuan N."/>
            <person name="Ngoc H.M."/>
            <person name="Hang P.T.T."/>
            <person name="Nguyen C."/>
            <person name="Van P.H."/>
            <person name="Huong N.T."/>
        </authorList>
    </citation>
    <scope>NUCLEOTIDE SEQUENCE [LARGE SCALE GENOMIC DNA]</scope>
    <source>
        <strain evidence="3 8">DMS06669</strain>
    </source>
</reference>
<accession>A0A0J8V277</accession>
<dbReference type="EMBL" id="WWCH01000001">
    <property type="protein sequence ID" value="MYM78740.1"/>
    <property type="molecule type" value="Genomic_DNA"/>
</dbReference>
<dbReference type="EMBL" id="WPIP01000021">
    <property type="protein sequence ID" value="MVM90792.1"/>
    <property type="molecule type" value="Genomic_DNA"/>
</dbReference>
<reference evidence="1 5" key="1">
    <citation type="submission" date="2015-10" db="EMBL/GenBank/DDBJ databases">
        <title>The utility of whole genome sequencing in characterizing Acinetobacter epidemiology and analyzing hospital outbreaks.</title>
        <authorList>
            <person name="Ozer E.A."/>
            <person name="Fitzpatrick M.A."/>
            <person name="Hauser A.R."/>
        </authorList>
    </citation>
    <scope>NUCLEOTIDE SEQUENCE [LARGE SCALE GENOMIC DNA]</scope>
    <source>
        <strain evidence="1 5">ABBL059</strain>
    </source>
</reference>
<evidence type="ECO:0000313" key="8">
    <source>
        <dbReference type="Proteomes" id="UP000480763"/>
    </source>
</evidence>
<evidence type="ECO:0000313" key="3">
    <source>
        <dbReference type="EMBL" id="MYM78740.1"/>
    </source>
</evidence>
<evidence type="ECO:0000313" key="4">
    <source>
        <dbReference type="EMBL" id="RSP69533.1"/>
    </source>
</evidence>
<dbReference type="RefSeq" id="WP_000271340.1">
    <property type="nucleotide sequence ID" value="NZ_AP031576.1"/>
</dbReference>
<dbReference type="InterPro" id="IPR009752">
    <property type="entry name" value="Phage_Mu_GpJ"/>
</dbReference>
<dbReference type="AlphaFoldDB" id="A0A0J8V277"/>
<dbReference type="Pfam" id="PF07030">
    <property type="entry name" value="Phage_Mu_Gp36"/>
    <property type="match status" value="1"/>
</dbReference>
<sequence>MYATADAMIKKFGERELIQLTDNEESEYLDAINYDKLNAALQEANSEIDGYLMGRYKLPLQTVPPFLESLACHIARYHACTGAMTDDDPIRTRYVDAINKLKDISKGIVGVGGTPAGESEPVKTSSNNVMFQVGRHDFGGKGW</sequence>
<reference evidence="4 6" key="3">
    <citation type="submission" date="2018-10" db="EMBL/GenBank/DDBJ databases">
        <title>GWAS and RNA-Seq identify cryptic mechanisms of antimicrobial resistance in Acinetobacter baumannii.</title>
        <authorList>
            <person name="Sahl J.W."/>
        </authorList>
    </citation>
    <scope>NUCLEOTIDE SEQUENCE [LARGE SCALE GENOMIC DNA]</scope>
    <source>
        <strain evidence="4 6">TG31299</strain>
    </source>
</reference>
<dbReference type="Proteomes" id="UP000480763">
    <property type="component" value="Unassembled WGS sequence"/>
</dbReference>
<protein>
    <submittedName>
        <fullName evidence="2">DUF1320 domain-containing protein</fullName>
    </submittedName>
</protein>
<evidence type="ECO:0000313" key="6">
    <source>
        <dbReference type="Proteomes" id="UP000269597"/>
    </source>
</evidence>
<proteinExistence type="predicted"/>
<gene>
    <name evidence="1" type="ORF">APD06_02370</name>
    <name evidence="4" type="ORF">EA722_18200</name>
    <name evidence="2" type="ORF">GNY86_04580</name>
    <name evidence="3" type="ORF">GSE42_12465</name>
</gene>
<evidence type="ECO:0000313" key="7">
    <source>
        <dbReference type="Proteomes" id="UP000439424"/>
    </source>
</evidence>
<dbReference type="OrthoDB" id="9812088at2"/>
<name>A0A0J8V277_ACIBA</name>
<dbReference type="Proteomes" id="UP000439424">
    <property type="component" value="Unassembled WGS sequence"/>
</dbReference>
<evidence type="ECO:0000313" key="1">
    <source>
        <dbReference type="EMBL" id="KQD18094.1"/>
    </source>
</evidence>
<dbReference type="EMBL" id="RFBY01000103">
    <property type="protein sequence ID" value="RSP69533.1"/>
    <property type="molecule type" value="Genomic_DNA"/>
</dbReference>
<reference evidence="2 7" key="4">
    <citation type="submission" date="2019-11" db="EMBL/GenBank/DDBJ databases">
        <title>Multidrug-resistant Acinetobacter baumannii moving toward extensively drug-resistant over fifteen years in South of Brazil.</title>
        <authorList>
            <person name="Fedrigo N.H."/>
            <person name="Cerdeira L."/>
            <person name="Fuga B."/>
            <person name="Marini P.V.B."/>
            <person name="Shinohara D.R."/>
            <person name="Carrara-Marroni F.E."/>
            <person name="Lincopan N."/>
            <person name="Tognim M.C.B."/>
        </authorList>
    </citation>
    <scope>NUCLEOTIDE SEQUENCE [LARGE SCALE GENOMIC DNA]</scope>
    <source>
        <strain evidence="2 7">Ac576</strain>
    </source>
</reference>
<organism evidence="2 7">
    <name type="scientific">Acinetobacter baumannii</name>
    <dbReference type="NCBI Taxonomy" id="470"/>
    <lineage>
        <taxon>Bacteria</taxon>
        <taxon>Pseudomonadati</taxon>
        <taxon>Pseudomonadota</taxon>
        <taxon>Gammaproteobacteria</taxon>
        <taxon>Moraxellales</taxon>
        <taxon>Moraxellaceae</taxon>
        <taxon>Acinetobacter</taxon>
        <taxon>Acinetobacter calcoaceticus/baumannii complex</taxon>
    </lineage>
</organism>
<dbReference type="Proteomes" id="UP000051322">
    <property type="component" value="Unassembled WGS sequence"/>
</dbReference>
<dbReference type="Proteomes" id="UP000269597">
    <property type="component" value="Unassembled WGS sequence"/>
</dbReference>
<evidence type="ECO:0000313" key="5">
    <source>
        <dbReference type="Proteomes" id="UP000051322"/>
    </source>
</evidence>
<comment type="caution">
    <text evidence="2">The sequence shown here is derived from an EMBL/GenBank/DDBJ whole genome shotgun (WGS) entry which is preliminary data.</text>
</comment>